<evidence type="ECO:0000256" key="1">
    <source>
        <dbReference type="SAM" id="Coils"/>
    </source>
</evidence>
<keyword evidence="3" id="KW-1185">Reference proteome</keyword>
<keyword evidence="1" id="KW-0175">Coiled coil</keyword>
<accession>A0A8K0CIV6</accession>
<dbReference type="Proteomes" id="UP000801492">
    <property type="component" value="Unassembled WGS sequence"/>
</dbReference>
<feature type="non-terminal residue" evidence="2">
    <location>
        <position position="1"/>
    </location>
</feature>
<dbReference type="EMBL" id="VTPC01088714">
    <property type="protein sequence ID" value="KAF2886082.1"/>
    <property type="molecule type" value="Genomic_DNA"/>
</dbReference>
<evidence type="ECO:0000313" key="3">
    <source>
        <dbReference type="Proteomes" id="UP000801492"/>
    </source>
</evidence>
<organism evidence="2 3">
    <name type="scientific">Ignelater luminosus</name>
    <name type="common">Cucubano</name>
    <name type="synonym">Pyrophorus luminosus</name>
    <dbReference type="NCBI Taxonomy" id="2038154"/>
    <lineage>
        <taxon>Eukaryota</taxon>
        <taxon>Metazoa</taxon>
        <taxon>Ecdysozoa</taxon>
        <taxon>Arthropoda</taxon>
        <taxon>Hexapoda</taxon>
        <taxon>Insecta</taxon>
        <taxon>Pterygota</taxon>
        <taxon>Neoptera</taxon>
        <taxon>Endopterygota</taxon>
        <taxon>Coleoptera</taxon>
        <taxon>Polyphaga</taxon>
        <taxon>Elateriformia</taxon>
        <taxon>Elateroidea</taxon>
        <taxon>Elateridae</taxon>
        <taxon>Agrypninae</taxon>
        <taxon>Pyrophorini</taxon>
        <taxon>Ignelater</taxon>
    </lineage>
</organism>
<evidence type="ECO:0000313" key="2">
    <source>
        <dbReference type="EMBL" id="KAF2886082.1"/>
    </source>
</evidence>
<name>A0A8K0CIV6_IGNLU</name>
<protein>
    <submittedName>
        <fullName evidence="2">Uncharacterized protein</fullName>
    </submittedName>
</protein>
<sequence>TWNVEKLKTEVKKQEEYRKEINKIIRAQREGEDIEEGWDNTKIAIEKAARSTTRQKGGKTKKEWYNEGCRKTIERKVEARIKLIGRKRQEHRENYEKMQRECNKIVQSSKKEWIQDKIKNMEKENNRKNAETFTRKEILNEEQTAEEIIIAEEEKKMEIEEPTLEEVREIVNRSRNVKFPGLHG</sequence>
<proteinExistence type="predicted"/>
<gene>
    <name evidence="2" type="ORF">ILUMI_20090</name>
</gene>
<reference evidence="2" key="1">
    <citation type="submission" date="2019-08" db="EMBL/GenBank/DDBJ databases">
        <title>The genome of the North American firefly Photinus pyralis.</title>
        <authorList>
            <consortium name="Photinus pyralis genome working group"/>
            <person name="Fallon T.R."/>
            <person name="Sander Lower S.E."/>
            <person name="Weng J.-K."/>
        </authorList>
    </citation>
    <scope>NUCLEOTIDE SEQUENCE</scope>
    <source>
        <strain evidence="2">TRF0915ILg1</strain>
        <tissue evidence="2">Whole body</tissue>
    </source>
</reference>
<comment type="caution">
    <text evidence="2">The sequence shown here is derived from an EMBL/GenBank/DDBJ whole genome shotgun (WGS) entry which is preliminary data.</text>
</comment>
<dbReference type="AlphaFoldDB" id="A0A8K0CIV6"/>
<feature type="coiled-coil region" evidence="1">
    <location>
        <begin position="81"/>
        <end position="131"/>
    </location>
</feature>
<dbReference type="OrthoDB" id="6781272at2759"/>